<comment type="caution">
    <text evidence="2">The sequence shown here is derived from an EMBL/GenBank/DDBJ whole genome shotgun (WGS) entry which is preliminary data.</text>
</comment>
<reference evidence="2" key="1">
    <citation type="journal article" date="2023" name="G3 (Bethesda)">
        <title>A reference genome for the long-term kleptoplast-retaining sea slug Elysia crispata morphotype clarki.</title>
        <authorList>
            <person name="Eastman K.E."/>
            <person name="Pendleton A.L."/>
            <person name="Shaikh M.A."/>
            <person name="Suttiyut T."/>
            <person name="Ogas R."/>
            <person name="Tomko P."/>
            <person name="Gavelis G."/>
            <person name="Widhalm J.R."/>
            <person name="Wisecaver J.H."/>
        </authorList>
    </citation>
    <scope>NUCLEOTIDE SEQUENCE</scope>
    <source>
        <strain evidence="2">ECLA1</strain>
    </source>
</reference>
<evidence type="ECO:0000313" key="3">
    <source>
        <dbReference type="Proteomes" id="UP001283361"/>
    </source>
</evidence>
<proteinExistence type="predicted"/>
<protein>
    <submittedName>
        <fullName evidence="2">Uncharacterized protein</fullName>
    </submittedName>
</protein>
<organism evidence="2 3">
    <name type="scientific">Elysia crispata</name>
    <name type="common">lettuce slug</name>
    <dbReference type="NCBI Taxonomy" id="231223"/>
    <lineage>
        <taxon>Eukaryota</taxon>
        <taxon>Metazoa</taxon>
        <taxon>Spiralia</taxon>
        <taxon>Lophotrochozoa</taxon>
        <taxon>Mollusca</taxon>
        <taxon>Gastropoda</taxon>
        <taxon>Heterobranchia</taxon>
        <taxon>Euthyneura</taxon>
        <taxon>Panpulmonata</taxon>
        <taxon>Sacoglossa</taxon>
        <taxon>Placobranchoidea</taxon>
        <taxon>Plakobranchidae</taxon>
        <taxon>Elysia</taxon>
    </lineage>
</organism>
<gene>
    <name evidence="2" type="ORF">RRG08_007947</name>
</gene>
<evidence type="ECO:0000313" key="2">
    <source>
        <dbReference type="EMBL" id="KAK3773460.1"/>
    </source>
</evidence>
<keyword evidence="3" id="KW-1185">Reference proteome</keyword>
<dbReference type="AlphaFoldDB" id="A0AAE1DKT4"/>
<feature type="region of interest" description="Disordered" evidence="1">
    <location>
        <begin position="98"/>
        <end position="118"/>
    </location>
</feature>
<accession>A0AAE1DKT4</accession>
<evidence type="ECO:0000256" key="1">
    <source>
        <dbReference type="SAM" id="MobiDB-lite"/>
    </source>
</evidence>
<dbReference type="EMBL" id="JAWDGP010003536">
    <property type="protein sequence ID" value="KAK3773460.1"/>
    <property type="molecule type" value="Genomic_DNA"/>
</dbReference>
<feature type="compositionally biased region" description="Polar residues" evidence="1">
    <location>
        <begin position="103"/>
        <end position="118"/>
    </location>
</feature>
<dbReference type="Proteomes" id="UP001283361">
    <property type="component" value="Unassembled WGS sequence"/>
</dbReference>
<sequence>MTPSSIDKLVTRAEALDLRPGGLNLKCDARLLTSRLDPAVQLHSHWTSSFDEVWAANSFKLFERKQFQWSVYARRAAIGNRLLTTETPQAWGRNLHAGGAMSTPRQHGQVRSSDGRNTGGQANALSVCLENATIAAMMLQGQFNQPKICGKCPMIVTWQLMLSVFTKQLSCGVA</sequence>
<name>A0AAE1DKT4_9GAST</name>